<keyword evidence="8" id="KW-1015">Disulfide bond</keyword>
<evidence type="ECO:0000256" key="8">
    <source>
        <dbReference type="ARBA" id="ARBA00023157"/>
    </source>
</evidence>
<evidence type="ECO:0000256" key="7">
    <source>
        <dbReference type="ARBA" id="ARBA00023022"/>
    </source>
</evidence>
<evidence type="ECO:0000256" key="1">
    <source>
        <dbReference type="ARBA" id="ARBA00004613"/>
    </source>
</evidence>
<dbReference type="EMBL" id="NHOQ01001935">
    <property type="protein sequence ID" value="PWA20683.1"/>
    <property type="molecule type" value="Genomic_DNA"/>
</dbReference>
<feature type="compositionally biased region" description="Basic and acidic residues" evidence="9">
    <location>
        <begin position="229"/>
        <end position="248"/>
    </location>
</feature>
<dbReference type="AlphaFoldDB" id="A0A315VBG5"/>
<evidence type="ECO:0000313" key="11">
    <source>
        <dbReference type="EMBL" id="PWA20683.1"/>
    </source>
</evidence>
<evidence type="ECO:0000256" key="5">
    <source>
        <dbReference type="ARBA" id="ARBA00022702"/>
    </source>
</evidence>
<evidence type="ECO:0000256" key="3">
    <source>
        <dbReference type="ARBA" id="ARBA00022525"/>
    </source>
</evidence>
<feature type="chain" id="PRO_5016414548" description="Hepcidin" evidence="10">
    <location>
        <begin position="25"/>
        <end position="281"/>
    </location>
</feature>
<sequence length="281" mass="30828">MKAFSIAVAVTLVLAFICVLQSSASPFTGVGELEEAGGNDTPVEAHQEVSLESWMMPKHVREKRQSHLSLCRYCCNCCKNKGCGFCCSGLLRRMDGGGNEGEPPTQTSHPAVPSPGTVQHLESGSKEAASTPVNHNDLQPFLQVTIRVYLFKMSDWFFVIVPVLGSESRLGCVISRLFCRVCVCSATRHPGLLRALTFNLPRLSSSSCGLRVHAPDLQVRGARCTRPTHAGEHRHASLDLTQRRLERKQSKKLRRKTGREGKEIDRKRGEGKDEDGGSGSE</sequence>
<keyword evidence="6 10" id="KW-0732">Signal</keyword>
<feature type="signal peptide" evidence="10">
    <location>
        <begin position="1"/>
        <end position="24"/>
    </location>
</feature>
<dbReference type="GO" id="GO:0005179">
    <property type="term" value="F:hormone activity"/>
    <property type="evidence" value="ECO:0007669"/>
    <property type="project" value="UniProtKB-KW"/>
</dbReference>
<dbReference type="GO" id="GO:0005576">
    <property type="term" value="C:extracellular region"/>
    <property type="evidence" value="ECO:0007669"/>
    <property type="project" value="UniProtKB-SubCell"/>
</dbReference>
<dbReference type="Proteomes" id="UP000250572">
    <property type="component" value="Unassembled WGS sequence"/>
</dbReference>
<evidence type="ECO:0000256" key="2">
    <source>
        <dbReference type="ARBA" id="ARBA00008022"/>
    </source>
</evidence>
<evidence type="ECO:0000256" key="4">
    <source>
        <dbReference type="ARBA" id="ARBA00022529"/>
    </source>
</evidence>
<feature type="compositionally biased region" description="Basic and acidic residues" evidence="9">
    <location>
        <begin position="258"/>
        <end position="275"/>
    </location>
</feature>
<dbReference type="PANTHER" id="PTHR16877">
    <property type="entry name" value="HEPCIDIN"/>
    <property type="match status" value="1"/>
</dbReference>
<keyword evidence="12" id="KW-1185">Reference proteome</keyword>
<keyword evidence="4" id="KW-0929">Antimicrobial</keyword>
<feature type="region of interest" description="Disordered" evidence="9">
    <location>
        <begin position="98"/>
        <end position="132"/>
    </location>
</feature>
<dbReference type="Pfam" id="PF06446">
    <property type="entry name" value="Hepcidin"/>
    <property type="match status" value="1"/>
</dbReference>
<gene>
    <name evidence="11" type="ORF">CCH79_00011555</name>
</gene>
<comment type="caution">
    <text evidence="11">The sequence shown here is derived from an EMBL/GenBank/DDBJ whole genome shotgun (WGS) entry which is preliminary data.</text>
</comment>
<keyword evidence="3" id="KW-0964">Secreted</keyword>
<comment type="similarity">
    <text evidence="2">Belongs to the hepcidin family.</text>
</comment>
<evidence type="ECO:0000256" key="6">
    <source>
        <dbReference type="ARBA" id="ARBA00022729"/>
    </source>
</evidence>
<keyword evidence="5" id="KW-0372">Hormone</keyword>
<proteinExistence type="inferred from homology"/>
<protein>
    <recommendedName>
        <fullName evidence="13">Hepcidin</fullName>
    </recommendedName>
</protein>
<comment type="subcellular location">
    <subcellularLocation>
        <location evidence="1">Secreted</location>
    </subcellularLocation>
</comment>
<accession>A0A315VBG5</accession>
<reference evidence="11 12" key="1">
    <citation type="journal article" date="2018" name="G3 (Bethesda)">
        <title>A High-Quality Reference Genome for the Invasive Mosquitofish Gambusia affinis Using a Chicago Library.</title>
        <authorList>
            <person name="Hoffberg S.L."/>
            <person name="Troendle N.J."/>
            <person name="Glenn T.C."/>
            <person name="Mahmud O."/>
            <person name="Louha S."/>
            <person name="Chalopin D."/>
            <person name="Bennetzen J.L."/>
            <person name="Mauricio R."/>
        </authorList>
    </citation>
    <scope>NUCLEOTIDE SEQUENCE [LARGE SCALE GENOMIC DNA]</scope>
    <source>
        <strain evidence="11">NE01/NJP1002.9</strain>
        <tissue evidence="11">Muscle</tissue>
    </source>
</reference>
<organism evidence="11 12">
    <name type="scientific">Gambusia affinis</name>
    <name type="common">Western mosquitofish</name>
    <name type="synonym">Heterandria affinis</name>
    <dbReference type="NCBI Taxonomy" id="33528"/>
    <lineage>
        <taxon>Eukaryota</taxon>
        <taxon>Metazoa</taxon>
        <taxon>Chordata</taxon>
        <taxon>Craniata</taxon>
        <taxon>Vertebrata</taxon>
        <taxon>Euteleostomi</taxon>
        <taxon>Actinopterygii</taxon>
        <taxon>Neopterygii</taxon>
        <taxon>Teleostei</taxon>
        <taxon>Neoteleostei</taxon>
        <taxon>Acanthomorphata</taxon>
        <taxon>Ovalentaria</taxon>
        <taxon>Atherinomorphae</taxon>
        <taxon>Cyprinodontiformes</taxon>
        <taxon>Poeciliidae</taxon>
        <taxon>Poeciliinae</taxon>
        <taxon>Gambusia</taxon>
    </lineage>
</organism>
<evidence type="ECO:0000256" key="9">
    <source>
        <dbReference type="SAM" id="MobiDB-lite"/>
    </source>
</evidence>
<dbReference type="PANTHER" id="PTHR16877:SF0">
    <property type="entry name" value="HEPCIDIN"/>
    <property type="match status" value="1"/>
</dbReference>
<dbReference type="InterPro" id="IPR010500">
    <property type="entry name" value="Hepcidin"/>
</dbReference>
<evidence type="ECO:0000256" key="10">
    <source>
        <dbReference type="SAM" id="SignalP"/>
    </source>
</evidence>
<evidence type="ECO:0000313" key="12">
    <source>
        <dbReference type="Proteomes" id="UP000250572"/>
    </source>
</evidence>
<evidence type="ECO:0008006" key="13">
    <source>
        <dbReference type="Google" id="ProtNLM"/>
    </source>
</evidence>
<keyword evidence="7" id="KW-0044">Antibiotic</keyword>
<dbReference type="GO" id="GO:0006879">
    <property type="term" value="P:intracellular iron ion homeostasis"/>
    <property type="evidence" value="ECO:0007669"/>
    <property type="project" value="InterPro"/>
</dbReference>
<feature type="region of interest" description="Disordered" evidence="9">
    <location>
        <begin position="224"/>
        <end position="281"/>
    </location>
</feature>
<dbReference type="STRING" id="33528.ENSGAFP00000014640"/>
<dbReference type="GO" id="GO:0042742">
    <property type="term" value="P:defense response to bacterium"/>
    <property type="evidence" value="ECO:0007669"/>
    <property type="project" value="UniProtKB-KW"/>
</dbReference>
<name>A0A315VBG5_GAMAF</name>